<dbReference type="HOGENOM" id="CLU_100790_0_0_1"/>
<accession>A0A061EV63</accession>
<sequence length="117" mass="13578">MSRRDDSLDAPHNASEGSLDSTAKSQWRLDLGSSKSGQSRIPITWIPLELEEMFRNKENLESSERHENATLVSREEYIRIQQAWKNRKHEDEEDHEEDPEEDQSMCSDQGYNDPNGT</sequence>
<feature type="compositionally biased region" description="Polar residues" evidence="1">
    <location>
        <begin position="15"/>
        <end position="25"/>
    </location>
</feature>
<name>A0A061EV63_THECC</name>
<reference evidence="2 3" key="1">
    <citation type="journal article" date="2013" name="Genome Biol.">
        <title>The genome sequence of the most widely cultivated cacao type and its use to identify candidate genes regulating pod color.</title>
        <authorList>
            <person name="Motamayor J.C."/>
            <person name="Mockaitis K."/>
            <person name="Schmutz J."/>
            <person name="Haiminen N."/>
            <person name="Iii D.L."/>
            <person name="Cornejo O."/>
            <person name="Findley S.D."/>
            <person name="Zheng P."/>
            <person name="Utro F."/>
            <person name="Royaert S."/>
            <person name="Saski C."/>
            <person name="Jenkins J."/>
            <person name="Podicheti R."/>
            <person name="Zhao M."/>
            <person name="Scheffler B.E."/>
            <person name="Stack J.C."/>
            <person name="Feltus F.A."/>
            <person name="Mustiga G.M."/>
            <person name="Amores F."/>
            <person name="Phillips W."/>
            <person name="Marelli J.P."/>
            <person name="May G.D."/>
            <person name="Shapiro H."/>
            <person name="Ma J."/>
            <person name="Bustamante C.D."/>
            <person name="Schnell R.J."/>
            <person name="Main D."/>
            <person name="Gilbert D."/>
            <person name="Parida L."/>
            <person name="Kuhn D.N."/>
        </authorList>
    </citation>
    <scope>NUCLEOTIDE SEQUENCE [LARGE SCALE GENOMIC DNA]</scope>
    <source>
        <strain evidence="3">cv. Matina 1-6</strain>
    </source>
</reference>
<dbReference type="Gramene" id="EOY08666">
    <property type="protein sequence ID" value="EOY08666"/>
    <property type="gene ID" value="TCM_023658"/>
</dbReference>
<dbReference type="InParanoid" id="A0A061EV63"/>
<feature type="region of interest" description="Disordered" evidence="1">
    <location>
        <begin position="84"/>
        <end position="117"/>
    </location>
</feature>
<evidence type="ECO:0000313" key="2">
    <source>
        <dbReference type="EMBL" id="EOY08666.1"/>
    </source>
</evidence>
<evidence type="ECO:0000256" key="1">
    <source>
        <dbReference type="SAM" id="MobiDB-lite"/>
    </source>
</evidence>
<keyword evidence="3" id="KW-1185">Reference proteome</keyword>
<evidence type="ECO:0000313" key="3">
    <source>
        <dbReference type="Proteomes" id="UP000026915"/>
    </source>
</evidence>
<feature type="compositionally biased region" description="Polar residues" evidence="1">
    <location>
        <begin position="104"/>
        <end position="117"/>
    </location>
</feature>
<proteinExistence type="predicted"/>
<dbReference type="AlphaFoldDB" id="A0A061EV63"/>
<dbReference type="EMBL" id="CM001883">
    <property type="protein sequence ID" value="EOY08666.1"/>
    <property type="molecule type" value="Genomic_DNA"/>
</dbReference>
<protein>
    <submittedName>
        <fullName evidence="2">Uncharacterized protein</fullName>
    </submittedName>
</protein>
<dbReference type="Proteomes" id="UP000026915">
    <property type="component" value="Chromosome 5"/>
</dbReference>
<gene>
    <name evidence="2" type="ORF">TCM_023658</name>
</gene>
<feature type="region of interest" description="Disordered" evidence="1">
    <location>
        <begin position="1"/>
        <end position="43"/>
    </location>
</feature>
<organism evidence="2 3">
    <name type="scientific">Theobroma cacao</name>
    <name type="common">Cacao</name>
    <name type="synonym">Cocoa</name>
    <dbReference type="NCBI Taxonomy" id="3641"/>
    <lineage>
        <taxon>Eukaryota</taxon>
        <taxon>Viridiplantae</taxon>
        <taxon>Streptophyta</taxon>
        <taxon>Embryophyta</taxon>
        <taxon>Tracheophyta</taxon>
        <taxon>Spermatophyta</taxon>
        <taxon>Magnoliopsida</taxon>
        <taxon>eudicotyledons</taxon>
        <taxon>Gunneridae</taxon>
        <taxon>Pentapetalae</taxon>
        <taxon>rosids</taxon>
        <taxon>malvids</taxon>
        <taxon>Malvales</taxon>
        <taxon>Malvaceae</taxon>
        <taxon>Byttnerioideae</taxon>
        <taxon>Theobroma</taxon>
    </lineage>
</organism>
<feature type="compositionally biased region" description="Acidic residues" evidence="1">
    <location>
        <begin position="91"/>
        <end position="103"/>
    </location>
</feature>